<dbReference type="AlphaFoldDB" id="A0A922FYA2"/>
<evidence type="ECO:0000313" key="1">
    <source>
        <dbReference type="EMBL" id="KAG6729002.1"/>
    </source>
</evidence>
<comment type="caution">
    <text evidence="1">The sequence shown here is derived from an EMBL/GenBank/DDBJ whole genome shotgun (WGS) entry which is preliminary data.</text>
</comment>
<proteinExistence type="predicted"/>
<protein>
    <submittedName>
        <fullName evidence="1">Uncharacterized protein</fullName>
    </submittedName>
</protein>
<dbReference type="Proteomes" id="UP000811246">
    <property type="component" value="Chromosome 1"/>
</dbReference>
<gene>
    <name evidence="1" type="ORF">I3842_01G005600</name>
</gene>
<sequence>MLDILCRVVLGYSISTKVYHLTLKTSPSFKLSNGRLDHPYLPMADDSVQILSRCRSCSRQGKLGTYLVNQYILRWKKSHLRFHFRLKILASMIARYHSVGLFF</sequence>
<dbReference type="EMBL" id="CM031825">
    <property type="protein sequence ID" value="KAG6729002.1"/>
    <property type="molecule type" value="Genomic_DNA"/>
</dbReference>
<reference evidence="1" key="1">
    <citation type="submission" date="2021-01" db="EMBL/GenBank/DDBJ databases">
        <authorList>
            <person name="Lovell J.T."/>
            <person name="Bentley N."/>
            <person name="Bhattarai G."/>
            <person name="Jenkins J.W."/>
            <person name="Sreedasyam A."/>
            <person name="Alarcon Y."/>
            <person name="Bock C."/>
            <person name="Boston L."/>
            <person name="Carlson J."/>
            <person name="Cervantes K."/>
            <person name="Clermont K."/>
            <person name="Krom N."/>
            <person name="Kubenka K."/>
            <person name="Mamidi S."/>
            <person name="Mattison C."/>
            <person name="Monteros M."/>
            <person name="Pisani C."/>
            <person name="Plott C."/>
            <person name="Rajasekar S."/>
            <person name="Rhein H.S."/>
            <person name="Rohla C."/>
            <person name="Song M."/>
            <person name="Hilaire R.S."/>
            <person name="Shu S."/>
            <person name="Wells L."/>
            <person name="Wang X."/>
            <person name="Webber J."/>
            <person name="Heerema R.J."/>
            <person name="Klein P."/>
            <person name="Conner P."/>
            <person name="Grauke L."/>
            <person name="Grimwood J."/>
            <person name="Schmutz J."/>
            <person name="Randall J.J."/>
        </authorList>
    </citation>
    <scope>NUCLEOTIDE SEQUENCE</scope>
    <source>
        <tissue evidence="1">Leaf</tissue>
    </source>
</reference>
<organism evidence="1 2">
    <name type="scientific">Carya illinoinensis</name>
    <name type="common">Pecan</name>
    <dbReference type="NCBI Taxonomy" id="32201"/>
    <lineage>
        <taxon>Eukaryota</taxon>
        <taxon>Viridiplantae</taxon>
        <taxon>Streptophyta</taxon>
        <taxon>Embryophyta</taxon>
        <taxon>Tracheophyta</taxon>
        <taxon>Spermatophyta</taxon>
        <taxon>Magnoliopsida</taxon>
        <taxon>eudicotyledons</taxon>
        <taxon>Gunneridae</taxon>
        <taxon>Pentapetalae</taxon>
        <taxon>rosids</taxon>
        <taxon>fabids</taxon>
        <taxon>Fagales</taxon>
        <taxon>Juglandaceae</taxon>
        <taxon>Carya</taxon>
    </lineage>
</organism>
<accession>A0A922FYA2</accession>
<evidence type="ECO:0000313" key="2">
    <source>
        <dbReference type="Proteomes" id="UP000811246"/>
    </source>
</evidence>
<name>A0A922FYA2_CARIL</name>